<accession>A0A915L0G9</accession>
<evidence type="ECO:0000313" key="3">
    <source>
        <dbReference type="WBParaSite" id="nRc.2.0.1.t44679-RA"/>
    </source>
</evidence>
<dbReference type="WBParaSite" id="nRc.2.0.1.t44679-RA">
    <property type="protein sequence ID" value="nRc.2.0.1.t44679-RA"/>
    <property type="gene ID" value="nRc.2.0.1.g44679"/>
</dbReference>
<evidence type="ECO:0000313" key="2">
    <source>
        <dbReference type="Proteomes" id="UP000887565"/>
    </source>
</evidence>
<proteinExistence type="predicted"/>
<evidence type="ECO:0000256" key="1">
    <source>
        <dbReference type="SAM" id="MobiDB-lite"/>
    </source>
</evidence>
<feature type="region of interest" description="Disordered" evidence="1">
    <location>
        <begin position="120"/>
        <end position="166"/>
    </location>
</feature>
<dbReference type="AlphaFoldDB" id="A0A915L0G9"/>
<feature type="region of interest" description="Disordered" evidence="1">
    <location>
        <begin position="190"/>
        <end position="215"/>
    </location>
</feature>
<dbReference type="Proteomes" id="UP000887565">
    <property type="component" value="Unplaced"/>
</dbReference>
<protein>
    <submittedName>
        <fullName evidence="3">C2 domain-containing protein</fullName>
    </submittedName>
</protein>
<reference evidence="3" key="1">
    <citation type="submission" date="2022-11" db="UniProtKB">
        <authorList>
            <consortium name="WormBaseParasite"/>
        </authorList>
    </citation>
    <scope>IDENTIFICATION</scope>
</reference>
<keyword evidence="2" id="KW-1185">Reference proteome</keyword>
<organism evidence="2 3">
    <name type="scientific">Romanomermis culicivorax</name>
    <name type="common">Nematode worm</name>
    <dbReference type="NCBI Taxonomy" id="13658"/>
    <lineage>
        <taxon>Eukaryota</taxon>
        <taxon>Metazoa</taxon>
        <taxon>Ecdysozoa</taxon>
        <taxon>Nematoda</taxon>
        <taxon>Enoplea</taxon>
        <taxon>Dorylaimia</taxon>
        <taxon>Mermithida</taxon>
        <taxon>Mermithoidea</taxon>
        <taxon>Mermithidae</taxon>
        <taxon>Romanomermis</taxon>
    </lineage>
</organism>
<feature type="region of interest" description="Disordered" evidence="1">
    <location>
        <begin position="52"/>
        <end position="72"/>
    </location>
</feature>
<feature type="compositionally biased region" description="Polar residues" evidence="1">
    <location>
        <begin position="122"/>
        <end position="131"/>
    </location>
</feature>
<feature type="compositionally biased region" description="Low complexity" evidence="1">
    <location>
        <begin position="148"/>
        <end position="161"/>
    </location>
</feature>
<sequence>MIVELPLSGPLWTDFRYAVKSPNNVSPSSIVRQSGDGAVGENFLLTPPAFRRRSRGDGNGVDAVDQQPATSTASVIQNRTPEFKCVVDDAKNSDEVFDVGIDSLIDERLAFDQMPTVASGIPISSQTNIPTKNLPLSAPGSPNKKRSPSSSPSMHRVNSPSFANGQITDNCNENYTALLLFGDEEDQHQKLNRRTSVSSTESFSDENAARPLARAMSTESVDSSFSLTDYSHDTEVGQLELRLLYDRYDQLKQNATALSFHEKFHQCVREPDLRRVALLCQLYGRKSNVSPTSDMLGQVKIRLKDVQLVRINTIWLTIVPPLEYRPTLNLLQVPLRKFLSKSVLSVPIQLACMKDHQNLSEGIRVYLVHGAKVSRKKTSMKYIADGNVLFNESMIFALPQTQISDDSNLT</sequence>
<name>A0A915L0G9_ROMCU</name>